<sequence>MDTRRFLCFFFLSLCIALALLFTWAHLPYRPPYAADLLDCSTNSAWCSSKNRLQSKPPNPTRRLRDHASDTPTTLSTPSPSQRSPPSAPSSPPTLYSPPPSLTRSTPSTSKSPTSPSSSAGTTATPSSLERPPSSRVW</sequence>
<feature type="region of interest" description="Disordered" evidence="1">
    <location>
        <begin position="48"/>
        <end position="138"/>
    </location>
</feature>
<keyword evidence="4" id="KW-1185">Reference proteome</keyword>
<accession>A0A314UIF0</accession>
<proteinExistence type="predicted"/>
<gene>
    <name evidence="3" type="ORF">Pyn_09835</name>
</gene>
<dbReference type="EMBL" id="PJQY01003465">
    <property type="protein sequence ID" value="PQM37325.1"/>
    <property type="molecule type" value="Genomic_DNA"/>
</dbReference>
<feature type="chain" id="PRO_5016329063" evidence="2">
    <location>
        <begin position="26"/>
        <end position="138"/>
    </location>
</feature>
<dbReference type="AlphaFoldDB" id="A0A314UIF0"/>
<keyword evidence="2" id="KW-0732">Signal</keyword>
<dbReference type="OrthoDB" id="10574607at2759"/>
<evidence type="ECO:0000256" key="2">
    <source>
        <dbReference type="SAM" id="SignalP"/>
    </source>
</evidence>
<organism evidence="3 4">
    <name type="scientific">Prunus yedoensis var. nudiflora</name>
    <dbReference type="NCBI Taxonomy" id="2094558"/>
    <lineage>
        <taxon>Eukaryota</taxon>
        <taxon>Viridiplantae</taxon>
        <taxon>Streptophyta</taxon>
        <taxon>Embryophyta</taxon>
        <taxon>Tracheophyta</taxon>
        <taxon>Spermatophyta</taxon>
        <taxon>Magnoliopsida</taxon>
        <taxon>eudicotyledons</taxon>
        <taxon>Gunneridae</taxon>
        <taxon>Pentapetalae</taxon>
        <taxon>rosids</taxon>
        <taxon>fabids</taxon>
        <taxon>Rosales</taxon>
        <taxon>Rosaceae</taxon>
        <taxon>Amygdaloideae</taxon>
        <taxon>Amygdaleae</taxon>
        <taxon>Prunus</taxon>
    </lineage>
</organism>
<feature type="compositionally biased region" description="Low complexity" evidence="1">
    <location>
        <begin position="102"/>
        <end position="129"/>
    </location>
</feature>
<dbReference type="STRING" id="2094558.A0A314UIF0"/>
<evidence type="ECO:0000256" key="1">
    <source>
        <dbReference type="SAM" id="MobiDB-lite"/>
    </source>
</evidence>
<evidence type="ECO:0000313" key="3">
    <source>
        <dbReference type="EMBL" id="PQM37325.1"/>
    </source>
</evidence>
<name>A0A314UIF0_PRUYE</name>
<feature type="compositionally biased region" description="Low complexity" evidence="1">
    <location>
        <begin position="70"/>
        <end position="85"/>
    </location>
</feature>
<feature type="compositionally biased region" description="Pro residues" evidence="1">
    <location>
        <begin position="86"/>
        <end position="101"/>
    </location>
</feature>
<protein>
    <submittedName>
        <fullName evidence="3">Primary amine oxidase</fullName>
    </submittedName>
</protein>
<comment type="caution">
    <text evidence="3">The sequence shown here is derived from an EMBL/GenBank/DDBJ whole genome shotgun (WGS) entry which is preliminary data.</text>
</comment>
<reference evidence="3 4" key="1">
    <citation type="submission" date="2018-02" db="EMBL/GenBank/DDBJ databases">
        <title>Draft genome of wild Prunus yedoensis var. nudiflora.</title>
        <authorList>
            <person name="Baek S."/>
            <person name="Kim J.-H."/>
            <person name="Choi K."/>
            <person name="Kim G.-B."/>
            <person name="Cho A."/>
            <person name="Jang H."/>
            <person name="Shin C.-H."/>
            <person name="Yu H.-J."/>
            <person name="Mun J.-H."/>
        </authorList>
    </citation>
    <scope>NUCLEOTIDE SEQUENCE [LARGE SCALE GENOMIC DNA]</scope>
    <source>
        <strain evidence="4">cv. Jeju island</strain>
        <tissue evidence="3">Leaf</tissue>
    </source>
</reference>
<dbReference type="Proteomes" id="UP000250321">
    <property type="component" value="Unassembled WGS sequence"/>
</dbReference>
<feature type="signal peptide" evidence="2">
    <location>
        <begin position="1"/>
        <end position="25"/>
    </location>
</feature>
<evidence type="ECO:0000313" key="4">
    <source>
        <dbReference type="Proteomes" id="UP000250321"/>
    </source>
</evidence>